<reference evidence="1" key="1">
    <citation type="submission" date="2020-05" db="EMBL/GenBank/DDBJ databases">
        <authorList>
            <person name="Chiriac C."/>
            <person name="Salcher M."/>
            <person name="Ghai R."/>
            <person name="Kavagutti S V."/>
        </authorList>
    </citation>
    <scope>NUCLEOTIDE SEQUENCE</scope>
</reference>
<dbReference type="PROSITE" id="PS51257">
    <property type="entry name" value="PROKAR_LIPOPROTEIN"/>
    <property type="match status" value="1"/>
</dbReference>
<dbReference type="EMBL" id="CAESAJ010000174">
    <property type="protein sequence ID" value="CAB4343721.1"/>
    <property type="molecule type" value="Genomic_DNA"/>
</dbReference>
<dbReference type="AlphaFoldDB" id="A0A6J5ZMG6"/>
<protein>
    <submittedName>
        <fullName evidence="1">Unannotated protein</fullName>
    </submittedName>
</protein>
<sequence length="178" mass="18993">MAMESLRILKVFPALTIALMLTACGTGSNTDSSGSAPSALASTNLDGVKDSQVMRGSCGGHKVFLQSLDSFGLESLAEGQLPSPDGAFGGLLPTTMMQRTQLSIFLGEVAKQVGPLDESSPQFALDTYHEWAMLGEALQEDGDRYEAYSYDSQKLLLESLDRINANCAEIYGADWAAQ</sequence>
<organism evidence="1">
    <name type="scientific">freshwater metagenome</name>
    <dbReference type="NCBI Taxonomy" id="449393"/>
    <lineage>
        <taxon>unclassified sequences</taxon>
        <taxon>metagenomes</taxon>
        <taxon>ecological metagenomes</taxon>
    </lineage>
</organism>
<evidence type="ECO:0000313" key="1">
    <source>
        <dbReference type="EMBL" id="CAB4343721.1"/>
    </source>
</evidence>
<gene>
    <name evidence="1" type="ORF">UFOPK3770_01209</name>
</gene>
<name>A0A6J5ZMG6_9ZZZZ</name>
<proteinExistence type="predicted"/>
<accession>A0A6J5ZMG6</accession>